<keyword evidence="4" id="KW-1185">Reference proteome</keyword>
<keyword evidence="2" id="KW-0812">Transmembrane</keyword>
<comment type="caution">
    <text evidence="3">The sequence shown here is derived from an EMBL/GenBank/DDBJ whole genome shotgun (WGS) entry which is preliminary data.</text>
</comment>
<dbReference type="Proteomes" id="UP001165080">
    <property type="component" value="Unassembled WGS sequence"/>
</dbReference>
<keyword evidence="2" id="KW-1133">Transmembrane helix</keyword>
<evidence type="ECO:0000313" key="3">
    <source>
        <dbReference type="EMBL" id="GLC56651.1"/>
    </source>
</evidence>
<accession>A0A9W6BQQ2</accession>
<evidence type="ECO:0000313" key="4">
    <source>
        <dbReference type="Proteomes" id="UP001165080"/>
    </source>
</evidence>
<dbReference type="AlphaFoldDB" id="A0A9W6BQQ2"/>
<feature type="transmembrane region" description="Helical" evidence="2">
    <location>
        <begin position="88"/>
        <end position="107"/>
    </location>
</feature>
<feature type="transmembrane region" description="Helical" evidence="2">
    <location>
        <begin position="58"/>
        <end position="76"/>
    </location>
</feature>
<evidence type="ECO:0000256" key="2">
    <source>
        <dbReference type="SAM" id="Phobius"/>
    </source>
</evidence>
<protein>
    <submittedName>
        <fullName evidence="3">Uncharacterized protein</fullName>
    </submittedName>
</protein>
<sequence>MMPAASALASAMLKGGDANGLRHAGRAVVSSLLPVDSIGAASTSARVSPAKLRRRWELAHRCCDAILLALGLWLAASSLLTMMGPEKWHGALLGCGVMFLGGLGLAAAGRDCLSLRTLMLVGLGFSALSTLELMQQVSRDVETHCALAEATTRIHHLEERISKMRHDELITQDDMLSMVQQSASAQTQAHSAVWRAAQADKDYLRAKIGALRRHAAAVGDALRAKIAEAKANAMAANASDSGRDSSGGGGGGDLNQSLWGVERRVEAVDSVIRYLDQKEATNELTYEEYEIILEALLEGSSGHVPEATTAVLKQEKGGLDALKAAFERHASQSYDHVLAAGGDGASASIGAVTRAQARKESSRRHFENRFMDIFHKHGAHHGAAFSASLSEALHSLPERCVRDLDALGWLRVLGWLLLGAQFAGGYAALTAFVLVAKKDD</sequence>
<name>A0A9W6BQQ2_9CHLO</name>
<proteinExistence type="predicted"/>
<dbReference type="EMBL" id="BRXU01000016">
    <property type="protein sequence ID" value="GLC56651.1"/>
    <property type="molecule type" value="Genomic_DNA"/>
</dbReference>
<organism evidence="3 4">
    <name type="scientific">Pleodorina starrii</name>
    <dbReference type="NCBI Taxonomy" id="330485"/>
    <lineage>
        <taxon>Eukaryota</taxon>
        <taxon>Viridiplantae</taxon>
        <taxon>Chlorophyta</taxon>
        <taxon>core chlorophytes</taxon>
        <taxon>Chlorophyceae</taxon>
        <taxon>CS clade</taxon>
        <taxon>Chlamydomonadales</taxon>
        <taxon>Volvocaceae</taxon>
        <taxon>Pleodorina</taxon>
    </lineage>
</organism>
<feature type="transmembrane region" description="Helical" evidence="2">
    <location>
        <begin position="412"/>
        <end position="436"/>
    </location>
</feature>
<dbReference type="OrthoDB" id="550966at2759"/>
<feature type="region of interest" description="Disordered" evidence="1">
    <location>
        <begin position="235"/>
        <end position="255"/>
    </location>
</feature>
<evidence type="ECO:0000256" key="1">
    <source>
        <dbReference type="SAM" id="MobiDB-lite"/>
    </source>
</evidence>
<reference evidence="3 4" key="1">
    <citation type="journal article" date="2023" name="Commun. Biol.">
        <title>Reorganization of the ancestral sex-determining regions during the evolution of trioecy in Pleodorina starrii.</title>
        <authorList>
            <person name="Takahashi K."/>
            <person name="Suzuki S."/>
            <person name="Kawai-Toyooka H."/>
            <person name="Yamamoto K."/>
            <person name="Hamaji T."/>
            <person name="Ootsuki R."/>
            <person name="Yamaguchi H."/>
            <person name="Kawachi M."/>
            <person name="Higashiyama T."/>
            <person name="Nozaki H."/>
        </authorList>
    </citation>
    <scope>NUCLEOTIDE SEQUENCE [LARGE SCALE GENOMIC DNA]</scope>
    <source>
        <strain evidence="3 4">NIES-4479</strain>
    </source>
</reference>
<gene>
    <name evidence="3" type="primary">PLEST004182</name>
    <name evidence="3" type="ORF">PLESTB_001131000</name>
</gene>
<keyword evidence="2" id="KW-0472">Membrane</keyword>